<dbReference type="PANTHER" id="PTHR43261:SF7">
    <property type="entry name" value="ELONGATION FACTOR G-LIKE PROTEIN"/>
    <property type="match status" value="1"/>
</dbReference>
<dbReference type="SUPFAM" id="SSF50447">
    <property type="entry name" value="Translation proteins"/>
    <property type="match status" value="1"/>
</dbReference>
<keyword evidence="3 9" id="KW-0251">Elongation factor</keyword>
<dbReference type="CDD" id="cd03713">
    <property type="entry name" value="EFG_mtEFG_C"/>
    <property type="match status" value="1"/>
</dbReference>
<sequence>MGHDPGHDLKSPPHPFKSGGPRCIALVGPFQSGKTSLLEAILARTGAIPKAGTVEAGTSVGDATAEARAHKMGVGLTTTTTSFMGDNYTFIDCPGSVEFAHDMRAALPVVDAAVIVCEPDERKLPQLQLIMRELENLGIPRFLFLNKIDRAHRRVRETLAMLQPASRVPLVLRQIPIWNGDLVAGFVDLALERAFVYREHKASEVVALDGSDLDREKEARFSMLEKLADHDDALMEQLLDDIPPPADAVFDDLARELREGLICPVLIGSAIRENGVLRLMKALRHEAPGVADTAKRLGIGDAKDALAYVLKTSHLQHGGKLSYARILRGRIEDGATVMACSGDSARVSGILALTQGGDAKRSNAEAGETVALGKLDPVKTGDMLATGKVAPEVLTVAQPASPVLAMALASIDRKDDVKLGQALQRLTEEDPSLSTVHNAQTHDVVLWGQGEMHLRVAMERLRDRFGINVKSHPPAIGYQETIRKPVTLRGKHKKQSGGHGQFGDVVLEIGPQSRGSGFAFQDKVVGGAVPRNYIPAVEEGVVDGLARGPLGFPVVDVKVTLTDGSYHSVDSSDQAFRTAARAGVTEALPQCQPVLLEPIHAVEIVCPSEATAKINAILSGRRGQILGFDTREGWPGWDVVRAQLPEAEIGDLIVELRSATAGAGGFTRSFDRMAEVNGRTADQIVAAHRVAA</sequence>
<dbReference type="SMART" id="SM00838">
    <property type="entry name" value="EFG_C"/>
    <property type="match status" value="1"/>
</dbReference>
<dbReference type="Pfam" id="PF00679">
    <property type="entry name" value="EFG_C"/>
    <property type="match status" value="1"/>
</dbReference>
<evidence type="ECO:0000256" key="2">
    <source>
        <dbReference type="ARBA" id="ARBA00022741"/>
    </source>
</evidence>
<gene>
    <name evidence="9" type="ORF">RPMA_21820</name>
</gene>
<dbReference type="InterPro" id="IPR014721">
    <property type="entry name" value="Ribsml_uS5_D2-typ_fold_subgr"/>
</dbReference>
<dbReference type="SUPFAM" id="SSF52540">
    <property type="entry name" value="P-loop containing nucleoside triphosphate hydrolases"/>
    <property type="match status" value="1"/>
</dbReference>
<comment type="function">
    <text evidence="6">Catalyzes the GTP-dependent ribosomal translocation step during translation elongation. During this step, the ribosome changes from the pre-translocational (PRE) to the post-translocational (POST) state as the newly formed A-site-bound peptidyl-tRNA and P-site-bound deacylated tRNA move to the P and E sites, respectively. Catalyzes the coordinated movement of the two tRNA molecules, the mRNA and conformational changes in the ribosome.</text>
</comment>
<keyword evidence="5" id="KW-0342">GTP-binding</keyword>
<dbReference type="InterPro" id="IPR000795">
    <property type="entry name" value="T_Tr_GTP-bd_dom"/>
</dbReference>
<dbReference type="RefSeq" id="WP_211909791.1">
    <property type="nucleotide sequence ID" value="NZ_CP036498.1"/>
</dbReference>
<dbReference type="Pfam" id="PF14492">
    <property type="entry name" value="EFG_III"/>
    <property type="match status" value="1"/>
</dbReference>
<feature type="domain" description="Elongation factor EFG" evidence="7">
    <location>
        <begin position="594"/>
        <end position="684"/>
    </location>
</feature>
<dbReference type="SUPFAM" id="SSF54211">
    <property type="entry name" value="Ribosomal protein S5 domain 2-like"/>
    <property type="match status" value="1"/>
</dbReference>
<dbReference type="InterPro" id="IPR005517">
    <property type="entry name" value="Transl_elong_EFG/EF2_IV"/>
</dbReference>
<dbReference type="InterPro" id="IPR009000">
    <property type="entry name" value="Transl_B-barrel_sf"/>
</dbReference>
<dbReference type="Gene3D" id="3.30.70.240">
    <property type="match status" value="1"/>
</dbReference>
<dbReference type="EMBL" id="CP036498">
    <property type="protein sequence ID" value="QUS41186.1"/>
    <property type="molecule type" value="Genomic_DNA"/>
</dbReference>
<keyword evidence="10" id="KW-1185">Reference proteome</keyword>
<organism evidence="9 10">
    <name type="scientific">Tardiphaga alba</name>
    <dbReference type="NCBI Taxonomy" id="340268"/>
    <lineage>
        <taxon>Bacteria</taxon>
        <taxon>Pseudomonadati</taxon>
        <taxon>Pseudomonadota</taxon>
        <taxon>Alphaproteobacteria</taxon>
        <taxon>Hyphomicrobiales</taxon>
        <taxon>Nitrobacteraceae</taxon>
        <taxon>Tardiphaga</taxon>
    </lineage>
</organism>
<keyword evidence="4" id="KW-0648">Protein biosynthesis</keyword>
<dbReference type="InterPro" id="IPR035647">
    <property type="entry name" value="EFG_III/V"/>
</dbReference>
<dbReference type="InterPro" id="IPR000640">
    <property type="entry name" value="EFG_V-like"/>
</dbReference>
<dbReference type="InterPro" id="IPR047872">
    <property type="entry name" value="EFG_IV"/>
</dbReference>
<evidence type="ECO:0000256" key="3">
    <source>
        <dbReference type="ARBA" id="ARBA00022768"/>
    </source>
</evidence>
<dbReference type="GO" id="GO:0003746">
    <property type="term" value="F:translation elongation factor activity"/>
    <property type="evidence" value="ECO:0007669"/>
    <property type="project" value="UniProtKB-KW"/>
</dbReference>
<evidence type="ECO:0000256" key="1">
    <source>
        <dbReference type="ARBA" id="ARBA00017872"/>
    </source>
</evidence>
<evidence type="ECO:0000256" key="6">
    <source>
        <dbReference type="ARBA" id="ARBA00024731"/>
    </source>
</evidence>
<dbReference type="Proteomes" id="UP000682843">
    <property type="component" value="Chromosome"/>
</dbReference>
<name>A0ABX8AE15_9BRAD</name>
<evidence type="ECO:0000256" key="5">
    <source>
        <dbReference type="ARBA" id="ARBA00023134"/>
    </source>
</evidence>
<evidence type="ECO:0000259" key="8">
    <source>
        <dbReference type="SMART" id="SM00889"/>
    </source>
</evidence>
<dbReference type="InterPro" id="IPR027417">
    <property type="entry name" value="P-loop_NTPase"/>
</dbReference>
<dbReference type="Pfam" id="PF00009">
    <property type="entry name" value="GTP_EFTU"/>
    <property type="match status" value="1"/>
</dbReference>
<dbReference type="InterPro" id="IPR009022">
    <property type="entry name" value="EFG_III"/>
</dbReference>
<evidence type="ECO:0000313" key="10">
    <source>
        <dbReference type="Proteomes" id="UP000682843"/>
    </source>
</evidence>
<dbReference type="NCBIfam" id="TIGR00231">
    <property type="entry name" value="small_GTP"/>
    <property type="match status" value="1"/>
</dbReference>
<evidence type="ECO:0000313" key="9">
    <source>
        <dbReference type="EMBL" id="QUS41186.1"/>
    </source>
</evidence>
<evidence type="ECO:0000256" key="4">
    <source>
        <dbReference type="ARBA" id="ARBA00022917"/>
    </source>
</evidence>
<dbReference type="Gene3D" id="3.30.70.870">
    <property type="entry name" value="Elongation Factor G (Translational Gtpase), domain 3"/>
    <property type="match status" value="1"/>
</dbReference>
<proteinExistence type="predicted"/>
<reference evidence="9 10" key="1">
    <citation type="submission" date="2019-02" db="EMBL/GenBank/DDBJ databases">
        <title>Emended description of the genus Rhodopseudomonas and description of Rhodopseudomonas albus sp. nov., a non-phototrophic, heavy-metal-tolerant bacterium isolated from garden soil.</title>
        <authorList>
            <person name="Bao Z."/>
            <person name="Cao W.W."/>
            <person name="Sato Y."/>
            <person name="Nishizawa T."/>
            <person name="Zhao J."/>
            <person name="Guo Y."/>
            <person name="Ohta H."/>
        </authorList>
    </citation>
    <scope>NUCLEOTIDE SEQUENCE [LARGE SCALE GENOMIC DNA]</scope>
    <source>
        <strain evidence="9 10">SK50-23</strain>
    </source>
</reference>
<dbReference type="CDD" id="cd04170">
    <property type="entry name" value="EF-G_bact"/>
    <property type="match status" value="1"/>
</dbReference>
<dbReference type="CDD" id="cd16262">
    <property type="entry name" value="EFG_III"/>
    <property type="match status" value="1"/>
</dbReference>
<dbReference type="InterPro" id="IPR020568">
    <property type="entry name" value="Ribosomal_Su5_D2-typ_SF"/>
</dbReference>
<dbReference type="PANTHER" id="PTHR43261">
    <property type="entry name" value="TRANSLATION ELONGATION FACTOR G-RELATED"/>
    <property type="match status" value="1"/>
</dbReference>
<dbReference type="InterPro" id="IPR035649">
    <property type="entry name" value="EFG_V"/>
</dbReference>
<dbReference type="Gene3D" id="3.40.50.300">
    <property type="entry name" value="P-loop containing nucleotide triphosphate hydrolases"/>
    <property type="match status" value="1"/>
</dbReference>
<dbReference type="NCBIfam" id="NF009379">
    <property type="entry name" value="PRK12740.1-3"/>
    <property type="match status" value="1"/>
</dbReference>
<protein>
    <recommendedName>
        <fullName evidence="1">Elongation factor G</fullName>
    </recommendedName>
</protein>
<dbReference type="Gene3D" id="2.40.30.10">
    <property type="entry name" value="Translation factors"/>
    <property type="match status" value="1"/>
</dbReference>
<dbReference type="InterPro" id="IPR005225">
    <property type="entry name" value="Small_GTP-bd"/>
</dbReference>
<feature type="domain" description="Translation elongation factor EFG/EF2" evidence="8">
    <location>
        <begin position="475"/>
        <end position="592"/>
    </location>
</feature>
<dbReference type="CDD" id="cd01434">
    <property type="entry name" value="EFG_mtEFG1_IV"/>
    <property type="match status" value="1"/>
</dbReference>
<accession>A0ABX8AE15</accession>
<dbReference type="InterPro" id="IPR041095">
    <property type="entry name" value="EFG_II"/>
</dbReference>
<keyword evidence="2" id="KW-0547">Nucleotide-binding</keyword>
<dbReference type="SMART" id="SM00889">
    <property type="entry name" value="EFG_IV"/>
    <property type="match status" value="1"/>
</dbReference>
<evidence type="ECO:0000259" key="7">
    <source>
        <dbReference type="SMART" id="SM00838"/>
    </source>
</evidence>
<dbReference type="Gene3D" id="3.30.230.10">
    <property type="match status" value="1"/>
</dbReference>
<dbReference type="SUPFAM" id="SSF54980">
    <property type="entry name" value="EF-G C-terminal domain-like"/>
    <property type="match status" value="2"/>
</dbReference>
<dbReference type="Pfam" id="PF03764">
    <property type="entry name" value="EFG_IV"/>
    <property type="match status" value="1"/>
</dbReference>